<evidence type="ECO:0000256" key="2">
    <source>
        <dbReference type="ARBA" id="ARBA00034103"/>
    </source>
</evidence>
<organism evidence="4 5">
    <name type="scientific">Lottia gigantea</name>
    <name type="common">Giant owl limpet</name>
    <dbReference type="NCBI Taxonomy" id="225164"/>
    <lineage>
        <taxon>Eukaryota</taxon>
        <taxon>Metazoa</taxon>
        <taxon>Spiralia</taxon>
        <taxon>Lophotrochozoa</taxon>
        <taxon>Mollusca</taxon>
        <taxon>Gastropoda</taxon>
        <taxon>Patellogastropoda</taxon>
        <taxon>Lottioidea</taxon>
        <taxon>Lottiidae</taxon>
        <taxon>Lottia</taxon>
    </lineage>
</organism>
<protein>
    <recommendedName>
        <fullName evidence="3">C2 domain-containing protein</fullName>
    </recommendedName>
</protein>
<dbReference type="KEGG" id="lgi:LOTGIDRAFT_120905"/>
<dbReference type="InterPro" id="IPR000008">
    <property type="entry name" value="C2_dom"/>
</dbReference>
<dbReference type="Gene3D" id="2.60.40.150">
    <property type="entry name" value="C2 domain"/>
    <property type="match status" value="1"/>
</dbReference>
<dbReference type="GeneID" id="20231907"/>
<dbReference type="OrthoDB" id="10059918at2759"/>
<dbReference type="STRING" id="225164.V4AGB3"/>
<feature type="non-terminal residue" evidence="4">
    <location>
        <position position="1"/>
    </location>
</feature>
<evidence type="ECO:0000256" key="1">
    <source>
        <dbReference type="ARBA" id="ARBA00023018"/>
    </source>
</evidence>
<dbReference type="SUPFAM" id="SSF49562">
    <property type="entry name" value="C2 domain (Calcium/lipid-binding domain, CaLB)"/>
    <property type="match status" value="1"/>
</dbReference>
<dbReference type="GO" id="GO:0050806">
    <property type="term" value="P:positive regulation of synaptic transmission"/>
    <property type="evidence" value="ECO:0007669"/>
    <property type="project" value="TreeGrafter"/>
</dbReference>
<dbReference type="GO" id="GO:0042391">
    <property type="term" value="P:regulation of membrane potential"/>
    <property type="evidence" value="ECO:0007669"/>
    <property type="project" value="TreeGrafter"/>
</dbReference>
<dbReference type="GO" id="GO:0031267">
    <property type="term" value="F:small GTPase binding"/>
    <property type="evidence" value="ECO:0007669"/>
    <property type="project" value="InterPro"/>
</dbReference>
<keyword evidence="5" id="KW-1185">Reference proteome</keyword>
<evidence type="ECO:0000313" key="4">
    <source>
        <dbReference type="EMBL" id="ESO92451.1"/>
    </source>
</evidence>
<dbReference type="CTD" id="20231907"/>
<dbReference type="PANTHER" id="PTHR12157:SF24">
    <property type="entry name" value="FIFE, ISOFORM D"/>
    <property type="match status" value="1"/>
</dbReference>
<dbReference type="GO" id="GO:0048788">
    <property type="term" value="C:cytoskeleton of presynaptic active zone"/>
    <property type="evidence" value="ECO:0007669"/>
    <property type="project" value="TreeGrafter"/>
</dbReference>
<dbReference type="HOGENOM" id="CLU_071205_1_0_1"/>
<dbReference type="EMBL" id="KB202094">
    <property type="protein sequence ID" value="ESO92451.1"/>
    <property type="molecule type" value="Genomic_DNA"/>
</dbReference>
<dbReference type="PROSITE" id="PS50004">
    <property type="entry name" value="C2"/>
    <property type="match status" value="1"/>
</dbReference>
<keyword evidence="1" id="KW-0770">Synapse</keyword>
<comment type="subcellular location">
    <subcellularLocation>
        <location evidence="2">Synapse</location>
    </subcellularLocation>
</comment>
<dbReference type="InterPro" id="IPR039032">
    <property type="entry name" value="Rim-like"/>
</dbReference>
<reference evidence="4 5" key="1">
    <citation type="journal article" date="2013" name="Nature">
        <title>Insights into bilaterian evolution from three spiralian genomes.</title>
        <authorList>
            <person name="Simakov O."/>
            <person name="Marletaz F."/>
            <person name="Cho S.J."/>
            <person name="Edsinger-Gonzales E."/>
            <person name="Havlak P."/>
            <person name="Hellsten U."/>
            <person name="Kuo D.H."/>
            <person name="Larsson T."/>
            <person name="Lv J."/>
            <person name="Arendt D."/>
            <person name="Savage R."/>
            <person name="Osoegawa K."/>
            <person name="de Jong P."/>
            <person name="Grimwood J."/>
            <person name="Chapman J.A."/>
            <person name="Shapiro H."/>
            <person name="Aerts A."/>
            <person name="Otillar R.P."/>
            <person name="Terry A.Y."/>
            <person name="Boore J.L."/>
            <person name="Grigoriev I.V."/>
            <person name="Lindberg D.R."/>
            <person name="Seaver E.C."/>
            <person name="Weisblat D.A."/>
            <person name="Putnam N.H."/>
            <person name="Rokhsar D.S."/>
        </authorList>
    </citation>
    <scope>NUCLEOTIDE SEQUENCE [LARGE SCALE GENOMIC DNA]</scope>
</reference>
<dbReference type="InterPro" id="IPR035892">
    <property type="entry name" value="C2_domain_sf"/>
</dbReference>
<dbReference type="GO" id="GO:0044325">
    <property type="term" value="F:transmembrane transporter binding"/>
    <property type="evidence" value="ECO:0007669"/>
    <property type="project" value="TreeGrafter"/>
</dbReference>
<evidence type="ECO:0000259" key="3">
    <source>
        <dbReference type="PROSITE" id="PS50004"/>
    </source>
</evidence>
<dbReference type="Pfam" id="PF00168">
    <property type="entry name" value="C2"/>
    <property type="match status" value="1"/>
</dbReference>
<name>V4AGB3_LOTGI</name>
<feature type="domain" description="C2" evidence="3">
    <location>
        <begin position="1"/>
        <end position="115"/>
    </location>
</feature>
<dbReference type="PANTHER" id="PTHR12157">
    <property type="entry name" value="REGULATING SYNAPTIC MEMBRANE EXOCYTOSIS PROTEIN"/>
    <property type="match status" value="1"/>
</dbReference>
<evidence type="ECO:0000313" key="5">
    <source>
        <dbReference type="Proteomes" id="UP000030746"/>
    </source>
</evidence>
<dbReference type="OMA" id="SHNINPM"/>
<gene>
    <name evidence="4" type="ORF">LOTGIDRAFT_120905</name>
</gene>
<sequence length="133" mass="15406">DVKLGFIIKRGQLEVDIYCARKLQSSSQVSLETYVKTYLVEGKKIIQKKKTSLIKGTKDPQYRSKIKYSAANVHGRHMRITIWEKCKGFEKKICIGEAVVKLDNLDLSQHNMAWYKLYRQNATNLGSNDSLHW</sequence>
<accession>V4AGB3</accession>
<dbReference type="AlphaFoldDB" id="V4AGB3"/>
<dbReference type="GO" id="GO:0048791">
    <property type="term" value="P:calcium ion-regulated exocytosis of neurotransmitter"/>
    <property type="evidence" value="ECO:0007669"/>
    <property type="project" value="TreeGrafter"/>
</dbReference>
<dbReference type="RefSeq" id="XP_009057002.1">
    <property type="nucleotide sequence ID" value="XM_009058754.1"/>
</dbReference>
<proteinExistence type="predicted"/>
<dbReference type="GO" id="GO:0048167">
    <property type="term" value="P:regulation of synaptic plasticity"/>
    <property type="evidence" value="ECO:0007669"/>
    <property type="project" value="TreeGrafter"/>
</dbReference>
<dbReference type="Proteomes" id="UP000030746">
    <property type="component" value="Unassembled WGS sequence"/>
</dbReference>
<dbReference type="SMART" id="SM00239">
    <property type="entry name" value="C2"/>
    <property type="match status" value="1"/>
</dbReference>
<dbReference type="GO" id="GO:0042734">
    <property type="term" value="C:presynaptic membrane"/>
    <property type="evidence" value="ECO:0007669"/>
    <property type="project" value="TreeGrafter"/>
</dbReference>